<protein>
    <submittedName>
        <fullName evidence="1">Uncharacterized protein</fullName>
    </submittedName>
</protein>
<name>A0A1G5DUH6_9BACT</name>
<organism evidence="1 2">
    <name type="scientific">Desulfoluna spongiiphila</name>
    <dbReference type="NCBI Taxonomy" id="419481"/>
    <lineage>
        <taxon>Bacteria</taxon>
        <taxon>Pseudomonadati</taxon>
        <taxon>Thermodesulfobacteriota</taxon>
        <taxon>Desulfobacteria</taxon>
        <taxon>Desulfobacterales</taxon>
        <taxon>Desulfolunaceae</taxon>
        <taxon>Desulfoluna</taxon>
    </lineage>
</organism>
<dbReference type="AlphaFoldDB" id="A0A1G5DUH6"/>
<evidence type="ECO:0000313" key="2">
    <source>
        <dbReference type="Proteomes" id="UP000198870"/>
    </source>
</evidence>
<dbReference type="RefSeq" id="WP_092210149.1">
    <property type="nucleotide sequence ID" value="NZ_FMUX01000005.1"/>
</dbReference>
<evidence type="ECO:0000313" key="1">
    <source>
        <dbReference type="EMBL" id="SCY18402.1"/>
    </source>
</evidence>
<gene>
    <name evidence="1" type="ORF">SAMN05216233_1055</name>
</gene>
<proteinExistence type="predicted"/>
<reference evidence="1 2" key="1">
    <citation type="submission" date="2016-10" db="EMBL/GenBank/DDBJ databases">
        <authorList>
            <person name="de Groot N.N."/>
        </authorList>
    </citation>
    <scope>NUCLEOTIDE SEQUENCE [LARGE SCALE GENOMIC DNA]</scope>
    <source>
        <strain evidence="1 2">AA1</strain>
    </source>
</reference>
<accession>A0A1G5DUH6</accession>
<sequence>MKITLKNSLILLSIIFLISCQKPKNPQEIIGFNIPSSGWNTIIYINDDPIQRTNGDSIFSTFSTWLVSGENKISYHATKSQGTNLLPRNFDIIFIKQLLTGKQVKSEQVYGFSADHIAEFYTDRFTLNSNNANENALKQAESIKEFSDTDKNQIYILIEKYCALLRTKQTNQAFEFGEPLDPKYKNIKIKKLALKQLNEILSVDNYIVKLSTIDQLEFVVGKSVVLVFLKNPGPIYSRESIVFAGKNPESVNKTNNWNHGIFLDNAHFIKINGSWVMLRV</sequence>
<dbReference type="Proteomes" id="UP000198870">
    <property type="component" value="Unassembled WGS sequence"/>
</dbReference>
<dbReference type="PROSITE" id="PS51257">
    <property type="entry name" value="PROKAR_LIPOPROTEIN"/>
    <property type="match status" value="1"/>
</dbReference>
<keyword evidence="2" id="KW-1185">Reference proteome</keyword>
<dbReference type="EMBL" id="FMUX01000005">
    <property type="protein sequence ID" value="SCY18402.1"/>
    <property type="molecule type" value="Genomic_DNA"/>
</dbReference>